<gene>
    <name evidence="5" type="ORF">UFOPK3772_01226</name>
</gene>
<name>A0A6J7JUR6_9ZZZZ</name>
<dbReference type="SUPFAM" id="SSF47807">
    <property type="entry name" value="5' to 3' exonuclease, C-terminal subdomain"/>
    <property type="match status" value="1"/>
</dbReference>
<evidence type="ECO:0000259" key="4">
    <source>
        <dbReference type="SMART" id="SM00475"/>
    </source>
</evidence>
<dbReference type="InterPro" id="IPR020046">
    <property type="entry name" value="5-3_exonucl_a-hlix_arch_N"/>
</dbReference>
<dbReference type="Pfam" id="PF02739">
    <property type="entry name" value="5_3_exonuc_N"/>
    <property type="match status" value="1"/>
</dbReference>
<protein>
    <submittedName>
        <fullName evidence="5">Unannotated protein</fullName>
    </submittedName>
</protein>
<sequence length="332" mass="34965">MLLLDSASLYYRSFYALPDSMTAPDGRPHNAIRGFLSTITRLTRQYRPSAVVACWDEDWRPGWRVDLLPSYKTHRLESGGPESNASEPLGQAVAEQTPDALVPQAEAIAQIVAAMGLARPGSAGFEADDVIATLAAREQGGAIVAREQGGAIVAREQGGAIVVTGDRDLVQVVRPGVRLLLTVNGGMDKWPLLDGAAVIERFGVEPARYVDLAVLRGDPSDGIPGVHGIGPKTAVTLISHFGGLDGILAAVEAGATSKPLTPRLAGLLGENRDLIGRMRVVATARTDVPTGADWEPGPVQPDDLADLGSRWGVTRFVDEALGAIASAQTVDE</sequence>
<accession>A0A6J7JUR6</accession>
<proteinExistence type="predicted"/>
<dbReference type="GO" id="GO:0008409">
    <property type="term" value="F:5'-3' exonuclease activity"/>
    <property type="evidence" value="ECO:0007669"/>
    <property type="project" value="InterPro"/>
</dbReference>
<dbReference type="GO" id="GO:0017108">
    <property type="term" value="F:5'-flap endonuclease activity"/>
    <property type="evidence" value="ECO:0007669"/>
    <property type="project" value="InterPro"/>
</dbReference>
<dbReference type="PANTHER" id="PTHR42646:SF2">
    <property type="entry name" value="5'-3' EXONUCLEASE FAMILY PROTEIN"/>
    <property type="match status" value="1"/>
</dbReference>
<evidence type="ECO:0000313" key="5">
    <source>
        <dbReference type="EMBL" id="CAB4945832.1"/>
    </source>
</evidence>
<dbReference type="InterPro" id="IPR036279">
    <property type="entry name" value="5-3_exonuclease_C_sf"/>
</dbReference>
<dbReference type="SMART" id="SM00279">
    <property type="entry name" value="HhH2"/>
    <property type="match status" value="1"/>
</dbReference>
<dbReference type="Pfam" id="PF01367">
    <property type="entry name" value="5_3_exonuc"/>
    <property type="match status" value="1"/>
</dbReference>
<dbReference type="GO" id="GO:0003677">
    <property type="term" value="F:DNA binding"/>
    <property type="evidence" value="ECO:0007669"/>
    <property type="project" value="UniProtKB-KW"/>
</dbReference>
<evidence type="ECO:0000256" key="1">
    <source>
        <dbReference type="ARBA" id="ARBA00022722"/>
    </source>
</evidence>
<keyword evidence="3" id="KW-0238">DNA-binding</keyword>
<dbReference type="InterPro" id="IPR008918">
    <property type="entry name" value="HhH2"/>
</dbReference>
<dbReference type="PANTHER" id="PTHR42646">
    <property type="entry name" value="FLAP ENDONUCLEASE XNI"/>
    <property type="match status" value="1"/>
</dbReference>
<evidence type="ECO:0000256" key="3">
    <source>
        <dbReference type="ARBA" id="ARBA00023125"/>
    </source>
</evidence>
<dbReference type="SUPFAM" id="SSF88723">
    <property type="entry name" value="PIN domain-like"/>
    <property type="match status" value="1"/>
</dbReference>
<dbReference type="EMBL" id="CAFBNE010000031">
    <property type="protein sequence ID" value="CAB4945832.1"/>
    <property type="molecule type" value="Genomic_DNA"/>
</dbReference>
<keyword evidence="1" id="KW-0540">Nuclease</keyword>
<dbReference type="SMART" id="SM00475">
    <property type="entry name" value="53EXOc"/>
    <property type="match status" value="1"/>
</dbReference>
<dbReference type="AlphaFoldDB" id="A0A6J7JUR6"/>
<dbReference type="CDD" id="cd09859">
    <property type="entry name" value="PIN_53EXO"/>
    <property type="match status" value="1"/>
</dbReference>
<evidence type="ECO:0000256" key="2">
    <source>
        <dbReference type="ARBA" id="ARBA00022801"/>
    </source>
</evidence>
<organism evidence="5">
    <name type="scientific">freshwater metagenome</name>
    <dbReference type="NCBI Taxonomy" id="449393"/>
    <lineage>
        <taxon>unclassified sequences</taxon>
        <taxon>metagenomes</taxon>
        <taxon>ecological metagenomes</taxon>
    </lineage>
</organism>
<dbReference type="InterPro" id="IPR029060">
    <property type="entry name" value="PIN-like_dom_sf"/>
</dbReference>
<reference evidence="5" key="1">
    <citation type="submission" date="2020-05" db="EMBL/GenBank/DDBJ databases">
        <authorList>
            <person name="Chiriac C."/>
            <person name="Salcher M."/>
            <person name="Ghai R."/>
            <person name="Kavagutti S V."/>
        </authorList>
    </citation>
    <scope>NUCLEOTIDE SEQUENCE</scope>
</reference>
<dbReference type="Gene3D" id="3.40.50.1010">
    <property type="entry name" value="5'-nuclease"/>
    <property type="match status" value="1"/>
</dbReference>
<dbReference type="InterPro" id="IPR002421">
    <property type="entry name" value="5-3_exonuclease"/>
</dbReference>
<dbReference type="Gene3D" id="1.10.150.20">
    <property type="entry name" value="5' to 3' exonuclease, C-terminal subdomain"/>
    <property type="match status" value="1"/>
</dbReference>
<feature type="domain" description="5'-3' exonuclease" evidence="4">
    <location>
        <begin position="1"/>
        <end position="300"/>
    </location>
</feature>
<keyword evidence="2" id="KW-0378">Hydrolase</keyword>
<dbReference type="InterPro" id="IPR038969">
    <property type="entry name" value="FEN"/>
</dbReference>
<dbReference type="GO" id="GO:0033567">
    <property type="term" value="P:DNA replication, Okazaki fragment processing"/>
    <property type="evidence" value="ECO:0007669"/>
    <property type="project" value="InterPro"/>
</dbReference>
<dbReference type="CDD" id="cd09898">
    <property type="entry name" value="H3TH_53EXO"/>
    <property type="match status" value="1"/>
</dbReference>
<dbReference type="InterPro" id="IPR020045">
    <property type="entry name" value="DNA_polI_H3TH"/>
</dbReference>